<feature type="region of interest" description="Disordered" evidence="2">
    <location>
        <begin position="561"/>
        <end position="620"/>
    </location>
</feature>
<evidence type="ECO:0000256" key="2">
    <source>
        <dbReference type="SAM" id="MobiDB-lite"/>
    </source>
</evidence>
<feature type="compositionally biased region" description="Basic and acidic residues" evidence="2">
    <location>
        <begin position="570"/>
        <end position="583"/>
    </location>
</feature>
<feature type="compositionally biased region" description="Basic and acidic residues" evidence="2">
    <location>
        <begin position="596"/>
        <end position="607"/>
    </location>
</feature>
<feature type="domain" description="CUE" evidence="3">
    <location>
        <begin position="2"/>
        <end position="45"/>
    </location>
</feature>
<accession>A0A2C9WNZ9</accession>
<feature type="compositionally biased region" description="Polar residues" evidence="2">
    <location>
        <begin position="584"/>
        <end position="595"/>
    </location>
</feature>
<dbReference type="EMBL" id="CM004387">
    <property type="protein sequence ID" value="OAY61691.1"/>
    <property type="molecule type" value="Genomic_DNA"/>
</dbReference>
<feature type="compositionally biased region" description="Acidic residues" evidence="2">
    <location>
        <begin position="609"/>
        <end position="620"/>
    </location>
</feature>
<evidence type="ECO:0000313" key="4">
    <source>
        <dbReference type="EMBL" id="OAY61691.1"/>
    </source>
</evidence>
<dbReference type="AlphaFoldDB" id="A0A2C9WNZ9"/>
<comment type="caution">
    <text evidence="4">The sequence shown here is derived from an EMBL/GenBank/DDBJ whole genome shotgun (WGS) entry which is preliminary data.</text>
</comment>
<dbReference type="Proteomes" id="UP000091857">
    <property type="component" value="Chromosome 1"/>
</dbReference>
<dbReference type="InterPro" id="IPR003892">
    <property type="entry name" value="CUE"/>
</dbReference>
<keyword evidence="1" id="KW-0175">Coiled coil</keyword>
<dbReference type="Gramene" id="Manes.01G209500.1.v8.1">
    <property type="protein sequence ID" value="Manes.01G209500.1.v8.1.CDS"/>
    <property type="gene ID" value="Manes.01G209500.v8.1"/>
</dbReference>
<dbReference type="PROSITE" id="PS51140">
    <property type="entry name" value="CUE"/>
    <property type="match status" value="1"/>
</dbReference>
<organism evidence="4 5">
    <name type="scientific">Manihot esculenta</name>
    <name type="common">Cassava</name>
    <name type="synonym">Jatropha manihot</name>
    <dbReference type="NCBI Taxonomy" id="3983"/>
    <lineage>
        <taxon>Eukaryota</taxon>
        <taxon>Viridiplantae</taxon>
        <taxon>Streptophyta</taxon>
        <taxon>Embryophyta</taxon>
        <taxon>Tracheophyta</taxon>
        <taxon>Spermatophyta</taxon>
        <taxon>Magnoliopsida</taxon>
        <taxon>eudicotyledons</taxon>
        <taxon>Gunneridae</taxon>
        <taxon>Pentapetalae</taxon>
        <taxon>rosids</taxon>
        <taxon>fabids</taxon>
        <taxon>Malpighiales</taxon>
        <taxon>Euphorbiaceae</taxon>
        <taxon>Crotonoideae</taxon>
        <taxon>Manihoteae</taxon>
        <taxon>Manihot</taxon>
    </lineage>
</organism>
<feature type="coiled-coil region" evidence="1">
    <location>
        <begin position="354"/>
        <end position="406"/>
    </location>
</feature>
<evidence type="ECO:0000256" key="1">
    <source>
        <dbReference type="SAM" id="Coils"/>
    </source>
</evidence>
<protein>
    <recommendedName>
        <fullName evidence="3">CUE domain-containing protein</fullName>
    </recommendedName>
</protein>
<dbReference type="PANTHER" id="PTHR48459">
    <property type="entry name" value="CUE DOMAIN-CONTAINING PROTEIN"/>
    <property type="match status" value="1"/>
</dbReference>
<dbReference type="PANTHER" id="PTHR48459:SF1">
    <property type="entry name" value="CUE DOMAIN-CONTAINING PROTEIN"/>
    <property type="match status" value="1"/>
</dbReference>
<proteinExistence type="predicted"/>
<dbReference type="STRING" id="3983.A0A2C9WNZ9"/>
<gene>
    <name evidence="4" type="ORF">MANES_01G209500v8</name>
</gene>
<dbReference type="OMA" id="SASAIHY"/>
<evidence type="ECO:0000259" key="3">
    <source>
        <dbReference type="PROSITE" id="PS51140"/>
    </source>
</evidence>
<name>A0A2C9WNZ9_MANES</name>
<dbReference type="GO" id="GO:0043130">
    <property type="term" value="F:ubiquitin binding"/>
    <property type="evidence" value="ECO:0007669"/>
    <property type="project" value="InterPro"/>
</dbReference>
<reference evidence="5" key="1">
    <citation type="journal article" date="2016" name="Nat. Biotechnol.">
        <title>Sequencing wild and cultivated cassava and related species reveals extensive interspecific hybridization and genetic diversity.</title>
        <authorList>
            <person name="Bredeson J.V."/>
            <person name="Lyons J.B."/>
            <person name="Prochnik S.E."/>
            <person name="Wu G.A."/>
            <person name="Ha C.M."/>
            <person name="Edsinger-Gonzales E."/>
            <person name="Grimwood J."/>
            <person name="Schmutz J."/>
            <person name="Rabbi I.Y."/>
            <person name="Egesi C."/>
            <person name="Nauluvula P."/>
            <person name="Lebot V."/>
            <person name="Ndunguru J."/>
            <person name="Mkamilo G."/>
            <person name="Bart R.S."/>
            <person name="Setter T.L."/>
            <person name="Gleadow R.M."/>
            <person name="Kulakow P."/>
            <person name="Ferguson M.E."/>
            <person name="Rounsley S."/>
            <person name="Rokhsar D.S."/>
        </authorList>
    </citation>
    <scope>NUCLEOTIDE SEQUENCE [LARGE SCALE GENOMIC DNA]</scope>
    <source>
        <strain evidence="5">cv. AM560-2</strain>
    </source>
</reference>
<dbReference type="CDD" id="cd14279">
    <property type="entry name" value="CUE"/>
    <property type="match status" value="1"/>
</dbReference>
<evidence type="ECO:0000313" key="5">
    <source>
        <dbReference type="Proteomes" id="UP000091857"/>
    </source>
</evidence>
<keyword evidence="5" id="KW-1185">Reference proteome</keyword>
<sequence length="620" mass="69042">MGFKAVYRTLMELFPQVDSRMLKAVAIEHSKDVNGAAEVIVSEVLPFLLQQSTVDHPLPKDCSPSGLSVGRDAVVNEEQNNKTITSSLEPKSISREDACKTNLTSASAIHYSDSTHQEKALPPTTLSSDKNVNINQFPGNNINQFEGNIESEESILLLRFQNKEENVQSNLNTEKEESVLSMGSQHQEDNVQSSTFQTSKFTSSALLLDENTGLSQLCTEDEMSASSLGKCQEINIKVGHEQTSQNMPIGLSVENCGHHSKWKDHDSSSADNFDRLCSEEVLQVESFSAGTGLEVENSVFEKMLDAAEGDFQSELSATSSGSKSNQDIKVDFLEDIVEAAKNNKKTLFLAMESIMNMMRQVELQEKIAELAKEEAARAGVDILSKVEELKQMLKHAKEANDMHAGEVYGEKAILATEARELQARLVSLSYERDKALAILDEMHQTLEARLAAAEELRRTAEEQKQEKEESARNALAEQEAIMEKVVQESKFLKQEAEENSKLREFLMDRGQFVDTLQGEISVICQDVRLLKERFDERIPLSKSISSSQTSCILASSGSSLRSVASDELVPEQKETFNSPKERSPTSSISNQSPKSQQEEERNKKQLLDDGWDFFENDAEM</sequence>
<feature type="coiled-coil region" evidence="1">
    <location>
        <begin position="436"/>
        <end position="495"/>
    </location>
</feature>